<accession>A0ACA9KL37</accession>
<reference evidence="1" key="1">
    <citation type="submission" date="2021-06" db="EMBL/GenBank/DDBJ databases">
        <authorList>
            <person name="Kallberg Y."/>
            <person name="Tangrot J."/>
            <person name="Rosling A."/>
        </authorList>
    </citation>
    <scope>NUCLEOTIDE SEQUENCE</scope>
    <source>
        <strain evidence="1">CL356</strain>
    </source>
</reference>
<sequence length="968" mass="109887">MSNKIQPNTSTPGRNATRLLVVSNRLPVTITKTNDEYAFRMSSGGLVSALSGLKKMMTFTWIGWPGLHIPEEERKVVTEKLKEHSCLPVFVNDDLADRHYNGFSNSILWPLFHYHPGEITFNQEDWDAYESVNGLFADAINNIVQDGDLVWIQDYHLMLLPSMLRERIGDNKQDVKIGFFLHTPFPSSEIYREVLIGVLSSDLIGFHTYDYARHFLSSCTRILGLSTMPNSADYEGRHVHVGTFPIGIDPEKFIEGLNQSKIQERIKALEEEFKDVKLIVGVDRLDYIKGVPHKIHAFEVFLSEHPEWVGKVVLVQVAVPSRQDVEEYQNVRNLVNELVGRTNGKFGTVEFVPIHFIHRSVSFDELVALYAVSDVCLVSSTRDGMNLVSYEYVSCQQKKNGVLILSEFAGAAQSLNGSLIVNPWNAEELSNAIYEAVNMPISLRKSNHQKLYRYVNKYTAANWGTSFVNELKEYGVREKLRHLEFRKTVESAKSAKKRVILLDYDGTLTSTGTMPEFANPSSNILRILKHPQCLQGQVDPTKHGISDGRIIIDETDGWYRLVEQVDPAWKEKILPLFSHYTERTPGSFIEEKEINITWHYQGADSEFGNWQASELQVNLEKLLCHIPLSALEVRPVTVDKSTAVRAIIKDLRQSEDDVDFVLCIGDSKSDEPVFSILKELMPDCYTSTVGKKQTEAKYYLENNPKTRSEIESLRGNVEELEKRLRNRISFGTAGLRSSMQAGFSRMNDLTVIQASQGFCMYLANTIPESRDRGVVIGYDHRHNSENFARLSAAVFLSKDFKVYFYRGVVHTPLVPYGVKKLEAACGISDEIEKNLEPWVWDSELVDSHRLCIDKTKEISDAYFEEIRELARYREDNAASNIKIVYTPMHGVGYPAAKRAFEVFSLNPFILTSQQTQNPDFPTVKFPNPEEGESALELAMQTADESGARFIFANDPDADRFAVAEKQKE</sequence>
<gene>
    <name evidence="1" type="ORF">ACOLOM_LOCUS1936</name>
</gene>
<comment type="caution">
    <text evidence="1">The sequence shown here is derived from an EMBL/GenBank/DDBJ whole genome shotgun (WGS) entry which is preliminary data.</text>
</comment>
<evidence type="ECO:0000313" key="2">
    <source>
        <dbReference type="Proteomes" id="UP000789525"/>
    </source>
</evidence>
<dbReference type="EMBL" id="CAJVPT010002357">
    <property type="protein sequence ID" value="CAG8479648.1"/>
    <property type="molecule type" value="Genomic_DNA"/>
</dbReference>
<evidence type="ECO:0000313" key="1">
    <source>
        <dbReference type="EMBL" id="CAG8479648.1"/>
    </source>
</evidence>
<keyword evidence="2" id="KW-1185">Reference proteome</keyword>
<protein>
    <submittedName>
        <fullName evidence="1">5800_t:CDS:1</fullName>
    </submittedName>
</protein>
<name>A0ACA9KL37_9GLOM</name>
<proteinExistence type="predicted"/>
<dbReference type="Proteomes" id="UP000789525">
    <property type="component" value="Unassembled WGS sequence"/>
</dbReference>
<organism evidence="1 2">
    <name type="scientific">Acaulospora colombiana</name>
    <dbReference type="NCBI Taxonomy" id="27376"/>
    <lineage>
        <taxon>Eukaryota</taxon>
        <taxon>Fungi</taxon>
        <taxon>Fungi incertae sedis</taxon>
        <taxon>Mucoromycota</taxon>
        <taxon>Glomeromycotina</taxon>
        <taxon>Glomeromycetes</taxon>
        <taxon>Diversisporales</taxon>
        <taxon>Acaulosporaceae</taxon>
        <taxon>Acaulospora</taxon>
    </lineage>
</organism>